<protein>
    <submittedName>
        <fullName evidence="1">Uncharacterized protein</fullName>
    </submittedName>
</protein>
<dbReference type="AlphaFoldDB" id="A0A0F9D0M6"/>
<dbReference type="EMBL" id="LAZR01033731">
    <property type="protein sequence ID" value="KKL47256.1"/>
    <property type="molecule type" value="Genomic_DNA"/>
</dbReference>
<gene>
    <name evidence="1" type="ORF">LCGC14_2337340</name>
</gene>
<evidence type="ECO:0000313" key="1">
    <source>
        <dbReference type="EMBL" id="KKL47256.1"/>
    </source>
</evidence>
<name>A0A0F9D0M6_9ZZZZ</name>
<comment type="caution">
    <text evidence="1">The sequence shown here is derived from an EMBL/GenBank/DDBJ whole genome shotgun (WGS) entry which is preliminary data.</text>
</comment>
<proteinExistence type="predicted"/>
<sequence>MTKRYYTYTISHCSSAIKYGLYWLISELEKHESEKGCILAVGKGNFCDMSTEVYKEGLGVNFVKRMCKFGYIRMNGKIIELQYPRNMHISSCSSVVAI</sequence>
<accession>A0A0F9D0M6</accession>
<reference evidence="1" key="1">
    <citation type="journal article" date="2015" name="Nature">
        <title>Complex archaea that bridge the gap between prokaryotes and eukaryotes.</title>
        <authorList>
            <person name="Spang A."/>
            <person name="Saw J.H."/>
            <person name="Jorgensen S.L."/>
            <person name="Zaremba-Niedzwiedzka K."/>
            <person name="Martijn J."/>
            <person name="Lind A.E."/>
            <person name="van Eijk R."/>
            <person name="Schleper C."/>
            <person name="Guy L."/>
            <person name="Ettema T.J."/>
        </authorList>
    </citation>
    <scope>NUCLEOTIDE SEQUENCE</scope>
</reference>
<organism evidence="1">
    <name type="scientific">marine sediment metagenome</name>
    <dbReference type="NCBI Taxonomy" id="412755"/>
    <lineage>
        <taxon>unclassified sequences</taxon>
        <taxon>metagenomes</taxon>
        <taxon>ecological metagenomes</taxon>
    </lineage>
</organism>